<name>A0AAU0UN30_9FIRM</name>
<keyword evidence="2" id="KW-1185">Reference proteome</keyword>
<dbReference type="PANTHER" id="PTHR34374">
    <property type="entry name" value="LARGE RIBOSOMAL RNA SUBUNIT ACCUMULATION PROTEIN YCED HOMOLOG 1, CHLOROPLASTIC"/>
    <property type="match status" value="1"/>
</dbReference>
<dbReference type="EMBL" id="CP121694">
    <property type="protein sequence ID" value="WRO22194.1"/>
    <property type="molecule type" value="Genomic_DNA"/>
</dbReference>
<accession>A0AAU0UN30</accession>
<evidence type="ECO:0000313" key="1">
    <source>
        <dbReference type="EMBL" id="WRO22194.1"/>
    </source>
</evidence>
<sequence>MKLEIKELLKFPGSEEVFEFNENWDYLETGQGIVKFASSVSFSGKVTNIGNSVLAKGDVTTRVTLKCNRCLKLFEHDVAVDYLEEFCTPDEEENEDCIAYDGEVIDFRPSVAENLILVLPMKWLCNVECHGICSQCGQDLNEIRCDCREEKVDPRMQALQKFFEEKE</sequence>
<dbReference type="KEGG" id="dbc:MFMK1_002019"/>
<dbReference type="AlphaFoldDB" id="A0AAU0UN30"/>
<dbReference type="PANTHER" id="PTHR34374:SF1">
    <property type="entry name" value="LARGE RIBOSOMAL RNA SUBUNIT ACCUMULATION PROTEIN YCED HOMOLOG 1, CHLOROPLASTIC"/>
    <property type="match status" value="1"/>
</dbReference>
<dbReference type="Proteomes" id="UP001329915">
    <property type="component" value="Chromosome"/>
</dbReference>
<dbReference type="InterPro" id="IPR003772">
    <property type="entry name" value="YceD"/>
</dbReference>
<dbReference type="Pfam" id="PF02620">
    <property type="entry name" value="YceD"/>
    <property type="match status" value="1"/>
</dbReference>
<protein>
    <submittedName>
        <fullName evidence="1">DUF177 domain-containing protein</fullName>
    </submittedName>
</protein>
<reference evidence="1 2" key="1">
    <citation type="submission" date="2023-04" db="EMBL/GenBank/DDBJ databases">
        <authorList>
            <person name="Hsu D."/>
        </authorList>
    </citation>
    <scope>NUCLEOTIDE SEQUENCE [LARGE SCALE GENOMIC DNA]</scope>
    <source>
        <strain evidence="1 2">MK1</strain>
    </source>
</reference>
<evidence type="ECO:0000313" key="2">
    <source>
        <dbReference type="Proteomes" id="UP001329915"/>
    </source>
</evidence>
<organism evidence="1 2">
    <name type="scientific">Metallumcola ferriviriculae</name>
    <dbReference type="NCBI Taxonomy" id="3039180"/>
    <lineage>
        <taxon>Bacteria</taxon>
        <taxon>Bacillati</taxon>
        <taxon>Bacillota</taxon>
        <taxon>Clostridia</taxon>
        <taxon>Neomoorellales</taxon>
        <taxon>Desulfitibacteraceae</taxon>
        <taxon>Metallumcola</taxon>
    </lineage>
</organism>
<gene>
    <name evidence="1" type="ORF">MFMK1_002019</name>
</gene>
<dbReference type="RefSeq" id="WP_366921615.1">
    <property type="nucleotide sequence ID" value="NZ_CP121694.1"/>
</dbReference>
<proteinExistence type="predicted"/>